<reference evidence="5 6" key="1">
    <citation type="journal article" date="2019" name="Sci. Rep.">
        <title>Comparative genomics of chytrid fungi reveal insights into the obligate biotrophic and pathogenic lifestyle of Synchytrium endobioticum.</title>
        <authorList>
            <person name="van de Vossenberg B.T.L.H."/>
            <person name="Warris S."/>
            <person name="Nguyen H.D.T."/>
            <person name="van Gent-Pelzer M.P.E."/>
            <person name="Joly D.L."/>
            <person name="van de Geest H.C."/>
            <person name="Bonants P.J.M."/>
            <person name="Smith D.S."/>
            <person name="Levesque C.A."/>
            <person name="van der Lee T.A.J."/>
        </authorList>
    </citation>
    <scope>NUCLEOTIDE SEQUENCE [LARGE SCALE GENOMIC DNA]</scope>
    <source>
        <strain evidence="5 6">JEL517</strain>
    </source>
</reference>
<gene>
    <name evidence="5" type="ORF">SmJEL517_g04218</name>
</gene>
<dbReference type="InterPro" id="IPR012337">
    <property type="entry name" value="RNaseH-like_sf"/>
</dbReference>
<comment type="similarity">
    <text evidence="1">Belongs to the argonaute family.</text>
</comment>
<dbReference type="PROSITE" id="PS50822">
    <property type="entry name" value="PIWI"/>
    <property type="match status" value="1"/>
</dbReference>
<dbReference type="SMART" id="SM00950">
    <property type="entry name" value="Piwi"/>
    <property type="match status" value="1"/>
</dbReference>
<feature type="domain" description="Piwi" evidence="4">
    <location>
        <begin position="593"/>
        <end position="890"/>
    </location>
</feature>
<sequence>MGDRGGRGRGGRGGYGDSRGGSDRGYSGRGRGDYGGRGSSFSSQATLAGPLHQGPIPAVAIAVPAQISRRGIITNVGEMPVRPNYGARGRKVPLFANFFRMKYPNFEVFQYDFAITPSAPKHVKRVVFEAWKEQYAATLTGQMVNVVKHIIFDGEKNFYSMRPLPFQSQEFSVEAADGPEDTRKRTYALKMQTTTKVDMSTLDSYLNYYGSGPQPELPRNAIQVLEILIRHVPALLFNTVGRSSYYLKESVGSSIRDGLFVHLGWFQSIRPGFTQLLLNLDVSATAFYEVDTVANVVAHFCGQQSIMPFWRNARPNQVKDVSKFLRYVTAELNYQPAGNRKRYRITGLDTQSAAQRRVPYTAEETDHPPNETVAQYYLRVHNITLRYPDVPCVTAGSKRTVYLPMELLSVRPGQRHLGQLKPEQLAEMIKVTSTTPDDRLRRIVDGDRALHANPKVASFLKEWGLQIEDKMLQIEGRVIETPNLTVGAGQRGQISPREGSWQAGTFAVPAGAGNTGWSLKYWSILILESPRDYEYRAVENFTRVLVDTLLKKGMAVSNKEPPILQAKGQNYHAAILEAGKAAIAGAQKVAPQLIIVVLPKKNFVGYPEIKRIAETALGVMTQCVALPNLTKDRGIEMYCDNVTLKVNAKLGGINTFLDPGRGELTAFASNIPTMLMGADVTHPRPGSQGRSIAAVVGSMDQKFCFYNAAIRSQGARVEVISDMKEAVKELFQTFRNRSNLYPQRVVFFRDGVSEGQFTEVVLNEVRAIKTAAQECGIQGLTLTFIVVTKKHHARFVPVNRGDGDRRNGNCLPGTTVDTSVVHPFAFDYYQFGSQGLLGTSRPAHYTVLFDEHKFDADSLQAFTFRLTHLYARCNRSISLVAPVMYAHLVAARARCYAPDMGSQSVSSEGAEGAEVPLRAVLDTVKSTMYFT</sequence>
<dbReference type="InterPro" id="IPR032474">
    <property type="entry name" value="Argonaute_N"/>
</dbReference>
<dbReference type="EMBL" id="QEAO01000027">
    <property type="protein sequence ID" value="TPX32738.1"/>
    <property type="molecule type" value="Genomic_DNA"/>
</dbReference>
<evidence type="ECO:0000259" key="4">
    <source>
        <dbReference type="PROSITE" id="PS50822"/>
    </source>
</evidence>
<evidence type="ECO:0000256" key="1">
    <source>
        <dbReference type="RuleBase" id="RU361178"/>
    </source>
</evidence>
<dbReference type="PROSITE" id="PS50821">
    <property type="entry name" value="PAZ"/>
    <property type="match status" value="1"/>
</dbReference>
<dbReference type="InterPro" id="IPR036397">
    <property type="entry name" value="RNaseH_sf"/>
</dbReference>
<dbReference type="SUPFAM" id="SSF53098">
    <property type="entry name" value="Ribonuclease H-like"/>
    <property type="match status" value="1"/>
</dbReference>
<dbReference type="SMART" id="SM01163">
    <property type="entry name" value="DUF1785"/>
    <property type="match status" value="1"/>
</dbReference>
<dbReference type="GO" id="GO:0003723">
    <property type="term" value="F:RNA binding"/>
    <property type="evidence" value="ECO:0007669"/>
    <property type="project" value="InterPro"/>
</dbReference>
<evidence type="ECO:0000313" key="5">
    <source>
        <dbReference type="EMBL" id="TPX32738.1"/>
    </source>
</evidence>
<dbReference type="InterPro" id="IPR014811">
    <property type="entry name" value="ArgoL1"/>
</dbReference>
<dbReference type="GeneID" id="42005443"/>
<dbReference type="Gene3D" id="3.40.50.2300">
    <property type="match status" value="1"/>
</dbReference>
<dbReference type="InterPro" id="IPR045246">
    <property type="entry name" value="Piwi_ago-like"/>
</dbReference>
<comment type="caution">
    <text evidence="5">The sequence shown here is derived from an EMBL/GenBank/DDBJ whole genome shotgun (WGS) entry which is preliminary data.</text>
</comment>
<evidence type="ECO:0008006" key="7">
    <source>
        <dbReference type="Google" id="ProtNLM"/>
    </source>
</evidence>
<dbReference type="Proteomes" id="UP000319731">
    <property type="component" value="Unassembled WGS sequence"/>
</dbReference>
<dbReference type="STRING" id="1806994.A0A507C047"/>
<dbReference type="Pfam" id="PF08699">
    <property type="entry name" value="ArgoL1"/>
    <property type="match status" value="1"/>
</dbReference>
<evidence type="ECO:0000259" key="3">
    <source>
        <dbReference type="PROSITE" id="PS50821"/>
    </source>
</evidence>
<dbReference type="InterPro" id="IPR003165">
    <property type="entry name" value="Piwi"/>
</dbReference>
<dbReference type="CDD" id="cd04657">
    <property type="entry name" value="Piwi_ago-like"/>
    <property type="match status" value="1"/>
</dbReference>
<dbReference type="PANTHER" id="PTHR22891">
    <property type="entry name" value="EUKARYOTIC TRANSLATION INITIATION FACTOR 2C"/>
    <property type="match status" value="1"/>
</dbReference>
<evidence type="ECO:0000313" key="6">
    <source>
        <dbReference type="Proteomes" id="UP000319731"/>
    </source>
</evidence>
<dbReference type="SUPFAM" id="SSF101690">
    <property type="entry name" value="PAZ domain"/>
    <property type="match status" value="1"/>
</dbReference>
<proteinExistence type="inferred from homology"/>
<dbReference type="AlphaFoldDB" id="A0A507C047"/>
<dbReference type="Gene3D" id="2.170.260.10">
    <property type="entry name" value="paz domain"/>
    <property type="match status" value="1"/>
</dbReference>
<name>A0A507C047_9FUNG</name>
<feature type="compositionally biased region" description="Gly residues" evidence="2">
    <location>
        <begin position="27"/>
        <end position="38"/>
    </location>
</feature>
<dbReference type="Pfam" id="PF16486">
    <property type="entry name" value="ArgoN"/>
    <property type="match status" value="1"/>
</dbReference>
<organism evidence="5 6">
    <name type="scientific">Synchytrium microbalum</name>
    <dbReference type="NCBI Taxonomy" id="1806994"/>
    <lineage>
        <taxon>Eukaryota</taxon>
        <taxon>Fungi</taxon>
        <taxon>Fungi incertae sedis</taxon>
        <taxon>Chytridiomycota</taxon>
        <taxon>Chytridiomycota incertae sedis</taxon>
        <taxon>Chytridiomycetes</taxon>
        <taxon>Synchytriales</taxon>
        <taxon>Synchytriaceae</taxon>
        <taxon>Synchytrium</taxon>
    </lineage>
</organism>
<dbReference type="Gene3D" id="3.30.420.10">
    <property type="entry name" value="Ribonuclease H-like superfamily/Ribonuclease H"/>
    <property type="match status" value="1"/>
</dbReference>
<dbReference type="CDD" id="cd02846">
    <property type="entry name" value="PAZ_argonaute_like"/>
    <property type="match status" value="1"/>
</dbReference>
<feature type="region of interest" description="Disordered" evidence="2">
    <location>
        <begin position="1"/>
        <end position="47"/>
    </location>
</feature>
<accession>A0A507C047</accession>
<dbReference type="OrthoDB" id="10252740at2759"/>
<dbReference type="SMART" id="SM00949">
    <property type="entry name" value="PAZ"/>
    <property type="match status" value="1"/>
</dbReference>
<dbReference type="Pfam" id="PF02171">
    <property type="entry name" value="Piwi"/>
    <property type="match status" value="1"/>
</dbReference>
<evidence type="ECO:0000256" key="2">
    <source>
        <dbReference type="SAM" id="MobiDB-lite"/>
    </source>
</evidence>
<protein>
    <recommendedName>
        <fullName evidence="7">Piwi domain-containing protein</fullName>
    </recommendedName>
</protein>
<dbReference type="Pfam" id="PF02170">
    <property type="entry name" value="PAZ"/>
    <property type="match status" value="1"/>
</dbReference>
<keyword evidence="6" id="KW-1185">Reference proteome</keyword>
<dbReference type="InterPro" id="IPR003100">
    <property type="entry name" value="PAZ_dom"/>
</dbReference>
<feature type="domain" description="PAZ" evidence="3">
    <location>
        <begin position="292"/>
        <end position="412"/>
    </location>
</feature>
<dbReference type="InterPro" id="IPR036085">
    <property type="entry name" value="PAZ_dom_sf"/>
</dbReference>
<dbReference type="RefSeq" id="XP_031023895.1">
    <property type="nucleotide sequence ID" value="XM_031170146.1"/>
</dbReference>